<evidence type="ECO:0000313" key="10">
    <source>
        <dbReference type="Proteomes" id="UP000606974"/>
    </source>
</evidence>
<dbReference type="GO" id="GO:0043161">
    <property type="term" value="P:proteasome-mediated ubiquitin-dependent protein catabolic process"/>
    <property type="evidence" value="ECO:0007669"/>
    <property type="project" value="TreeGrafter"/>
</dbReference>
<dbReference type="PROSITE" id="PS50897">
    <property type="entry name" value="CTLH"/>
    <property type="match status" value="1"/>
</dbReference>
<feature type="region of interest" description="Disordered" evidence="7">
    <location>
        <begin position="1"/>
        <end position="70"/>
    </location>
</feature>
<reference evidence="9" key="1">
    <citation type="submission" date="2020-02" db="EMBL/GenBank/DDBJ databases">
        <authorList>
            <person name="Palmer J.M."/>
        </authorList>
    </citation>
    <scope>NUCLEOTIDE SEQUENCE</scope>
    <source>
        <strain evidence="9">EPUS1.4</strain>
        <tissue evidence="9">Thallus</tissue>
    </source>
</reference>
<dbReference type="CDD" id="cd00200">
    <property type="entry name" value="WD40"/>
    <property type="match status" value="1"/>
</dbReference>
<feature type="compositionally biased region" description="Polar residues" evidence="7">
    <location>
        <begin position="19"/>
        <end position="62"/>
    </location>
</feature>
<dbReference type="PROSITE" id="PS50896">
    <property type="entry name" value="LISH"/>
    <property type="match status" value="1"/>
</dbReference>
<comment type="caution">
    <text evidence="9">The sequence shown here is derived from an EMBL/GenBank/DDBJ whole genome shotgun (WGS) entry which is preliminary data.</text>
</comment>
<dbReference type="InterPro" id="IPR001680">
    <property type="entry name" value="WD40_rpt"/>
</dbReference>
<dbReference type="PROSITE" id="PS50294">
    <property type="entry name" value="WD_REPEATS_REGION"/>
    <property type="match status" value="3"/>
</dbReference>
<organism evidence="9 10">
    <name type="scientific">Endocarpon pusillum</name>
    <dbReference type="NCBI Taxonomy" id="364733"/>
    <lineage>
        <taxon>Eukaryota</taxon>
        <taxon>Fungi</taxon>
        <taxon>Dikarya</taxon>
        <taxon>Ascomycota</taxon>
        <taxon>Pezizomycotina</taxon>
        <taxon>Eurotiomycetes</taxon>
        <taxon>Chaetothyriomycetidae</taxon>
        <taxon>Verrucariales</taxon>
        <taxon>Verrucariaceae</taxon>
        <taxon>Endocarpon</taxon>
    </lineage>
</organism>
<protein>
    <recommendedName>
        <fullName evidence="3">Protein FYV10</fullName>
    </recommendedName>
    <alternativeName>
        <fullName evidence="2">Protein fyv10</fullName>
    </alternativeName>
</protein>
<comment type="function">
    <text evidence="1">Involved in the proteasome-dependent degradation of fructose-1,6-bisphosphatase.</text>
</comment>
<evidence type="ECO:0000256" key="3">
    <source>
        <dbReference type="ARBA" id="ARBA00018741"/>
    </source>
</evidence>
<evidence type="ECO:0000259" key="8">
    <source>
        <dbReference type="PROSITE" id="PS50897"/>
    </source>
</evidence>
<keyword evidence="4 6" id="KW-0853">WD repeat</keyword>
<dbReference type="SMART" id="SM00320">
    <property type="entry name" value="WD40"/>
    <property type="match status" value="6"/>
</dbReference>
<accession>A0A8H7APD2</accession>
<dbReference type="InterPro" id="IPR051350">
    <property type="entry name" value="WD_repeat-ST_regulator"/>
</dbReference>
<dbReference type="OrthoDB" id="972532at2759"/>
<dbReference type="InterPro" id="IPR006595">
    <property type="entry name" value="CTLH_C"/>
</dbReference>
<dbReference type="InterPro" id="IPR006594">
    <property type="entry name" value="LisH"/>
</dbReference>
<dbReference type="InterPro" id="IPR019775">
    <property type="entry name" value="WD40_repeat_CS"/>
</dbReference>
<evidence type="ECO:0000256" key="5">
    <source>
        <dbReference type="ARBA" id="ARBA00022737"/>
    </source>
</evidence>
<proteinExistence type="predicted"/>
<evidence type="ECO:0000256" key="7">
    <source>
        <dbReference type="SAM" id="MobiDB-lite"/>
    </source>
</evidence>
<dbReference type="AlphaFoldDB" id="A0A8H7APD2"/>
<dbReference type="PROSITE" id="PS50082">
    <property type="entry name" value="WD_REPEATS_2"/>
    <property type="match status" value="3"/>
</dbReference>
<name>A0A8H7APD2_9EURO</name>
<feature type="repeat" description="WD" evidence="6">
    <location>
        <begin position="296"/>
        <end position="337"/>
    </location>
</feature>
<dbReference type="Pfam" id="PF23627">
    <property type="entry name" value="LisH_WDR26"/>
    <property type="match status" value="1"/>
</dbReference>
<dbReference type="Proteomes" id="UP000606974">
    <property type="component" value="Unassembled WGS sequence"/>
</dbReference>
<evidence type="ECO:0000256" key="6">
    <source>
        <dbReference type="PROSITE-ProRule" id="PRU00221"/>
    </source>
</evidence>
<dbReference type="InterPro" id="IPR015943">
    <property type="entry name" value="WD40/YVTN_repeat-like_dom_sf"/>
</dbReference>
<feature type="domain" description="CTLH" evidence="8">
    <location>
        <begin position="103"/>
        <end position="182"/>
    </location>
</feature>
<evidence type="ECO:0000313" key="9">
    <source>
        <dbReference type="EMBL" id="KAF7512778.1"/>
    </source>
</evidence>
<dbReference type="Pfam" id="PF00400">
    <property type="entry name" value="WD40"/>
    <property type="match status" value="4"/>
</dbReference>
<dbReference type="GO" id="GO:0034657">
    <property type="term" value="C:GID complex"/>
    <property type="evidence" value="ECO:0007669"/>
    <property type="project" value="TreeGrafter"/>
</dbReference>
<evidence type="ECO:0000256" key="4">
    <source>
        <dbReference type="ARBA" id="ARBA00022574"/>
    </source>
</evidence>
<dbReference type="PANTHER" id="PTHR22838:SF0">
    <property type="entry name" value="WD REPEAT-CONTAINING PROTEIN 26"/>
    <property type="match status" value="1"/>
</dbReference>
<sequence>MRPDDRGTHIASNGFAGISNGSTTKKVTLSSSINGHSPSQPTSNGLGPSQSNGSVKSPSPVRSPTYHGHNREEVTRILIQGLYDMGYSDAATSLSRESHYELESPSVAAFRQAIMDGQWTDAEAILLGSYHGADGKTSAMSNFVIDGPAGLVLAEGADKSQMLFWMREQKFLEYLDQRDLSKALAVLRQELTPLNHDIHHLHALTSLLMCPAEDWRAQARRNGSITDSRKRLLQDLTKSISPSVMIPEHRLAHLLNQVKQSQINNCLYHNTASPPSLYADHMCDRDNFPLRTMLELDCHTDEVWYLEFSHDGTKLATASKDKTVIIYETETFTILHRFQGHEERVTYVTWSPDDSKLISCCMDNKARVWDISSGACLVTVDHQTPVSGASWAPDGLSFVTSALEKTSSICQWSLRSSDFRTNLHTRGGFRAQDCAITPDGQRLVVIDSEKHLHVFNFHTFEKEYSQTFLAKLTCVSVTKDSQNMLVNLSNGEIQLLEVETGVLIRTFEGQEQGTYIIRSCFGGAAENFVLSGSEDSMIYVWHKENGILIEKLKGHASCVNAIAWNPGDPGMFASAGDDRRVRIWSNSVPPSEAVPSSDRRPISSNSYTRMSAIRSTFMGGSNL</sequence>
<feature type="repeat" description="WD" evidence="6">
    <location>
        <begin position="552"/>
        <end position="585"/>
    </location>
</feature>
<dbReference type="PROSITE" id="PS00678">
    <property type="entry name" value="WD_REPEATS_1"/>
    <property type="match status" value="1"/>
</dbReference>
<gene>
    <name evidence="9" type="ORF">GJ744_000345</name>
</gene>
<dbReference type="EMBL" id="JAACFV010000010">
    <property type="protein sequence ID" value="KAF7512778.1"/>
    <property type="molecule type" value="Genomic_DNA"/>
</dbReference>
<dbReference type="PANTHER" id="PTHR22838">
    <property type="entry name" value="WD REPEAT PROTEIN 26-RELATED"/>
    <property type="match status" value="1"/>
</dbReference>
<keyword evidence="5" id="KW-0677">Repeat</keyword>
<keyword evidence="10" id="KW-1185">Reference proteome</keyword>
<evidence type="ECO:0000256" key="2">
    <source>
        <dbReference type="ARBA" id="ARBA00017917"/>
    </source>
</evidence>
<evidence type="ECO:0000256" key="1">
    <source>
        <dbReference type="ARBA" id="ARBA00002343"/>
    </source>
</evidence>
<dbReference type="Gene3D" id="2.130.10.10">
    <property type="entry name" value="YVTN repeat-like/Quinoprotein amine dehydrogenase"/>
    <property type="match status" value="1"/>
</dbReference>
<feature type="repeat" description="WD" evidence="6">
    <location>
        <begin position="338"/>
        <end position="379"/>
    </location>
</feature>
<dbReference type="SUPFAM" id="SSF50978">
    <property type="entry name" value="WD40 repeat-like"/>
    <property type="match status" value="1"/>
</dbReference>
<dbReference type="InterPro" id="IPR036322">
    <property type="entry name" value="WD40_repeat_dom_sf"/>
</dbReference>